<dbReference type="InterPro" id="IPR006319">
    <property type="entry name" value="PEP_synth"/>
</dbReference>
<proteinExistence type="inferred from homology"/>
<comment type="caution">
    <text evidence="19">The sequence shown here is derived from an EMBL/GenBank/DDBJ whole genome shotgun (WGS) entry which is preliminary data.</text>
</comment>
<dbReference type="EC" id="2.7.9.2" evidence="5 15"/>
<organism evidence="19 20">
    <name type="scientific">Candidatus Woesebacteria bacterium GW2011_GWA1_37_7</name>
    <dbReference type="NCBI Taxonomy" id="1618545"/>
    <lineage>
        <taxon>Bacteria</taxon>
        <taxon>Candidatus Woeseibacteriota</taxon>
    </lineage>
</organism>
<dbReference type="Pfam" id="PF02896">
    <property type="entry name" value="PEP-utilizers_C"/>
    <property type="match status" value="1"/>
</dbReference>
<dbReference type="NCBIfam" id="NF005057">
    <property type="entry name" value="PRK06464.1"/>
    <property type="match status" value="1"/>
</dbReference>
<comment type="pathway">
    <text evidence="3 15">Carbohydrate biosynthesis; gluconeogenesis.</text>
</comment>
<dbReference type="Pfam" id="PF00391">
    <property type="entry name" value="PEP-utilizers"/>
    <property type="match status" value="1"/>
</dbReference>
<comment type="similarity">
    <text evidence="4 15">Belongs to the PEP-utilizing enzyme family.</text>
</comment>
<dbReference type="SUPFAM" id="SSF56059">
    <property type="entry name" value="Glutathione synthetase ATP-binding domain-like"/>
    <property type="match status" value="1"/>
</dbReference>
<evidence type="ECO:0000313" key="19">
    <source>
        <dbReference type="EMBL" id="KKQ37656.1"/>
    </source>
</evidence>
<dbReference type="PATRIC" id="fig|1618545.3.peg.218"/>
<reference evidence="19 20" key="1">
    <citation type="journal article" date="2015" name="Nature">
        <title>rRNA introns, odd ribosomes, and small enigmatic genomes across a large radiation of phyla.</title>
        <authorList>
            <person name="Brown C.T."/>
            <person name="Hug L.A."/>
            <person name="Thomas B.C."/>
            <person name="Sharon I."/>
            <person name="Castelle C.J."/>
            <person name="Singh A."/>
            <person name="Wilkins M.J."/>
            <person name="Williams K.H."/>
            <person name="Banfield J.F."/>
        </authorList>
    </citation>
    <scope>NUCLEOTIDE SEQUENCE [LARGE SCALE GENOMIC DNA]</scope>
</reference>
<dbReference type="Pfam" id="PF01326">
    <property type="entry name" value="PPDK_N"/>
    <property type="match status" value="1"/>
</dbReference>
<keyword evidence="9 15" id="KW-0547">Nucleotide-binding</keyword>
<evidence type="ECO:0000256" key="15">
    <source>
        <dbReference type="PIRNR" id="PIRNR000854"/>
    </source>
</evidence>
<evidence type="ECO:0000256" key="4">
    <source>
        <dbReference type="ARBA" id="ARBA00007837"/>
    </source>
</evidence>
<dbReference type="NCBIfam" id="TIGR01418">
    <property type="entry name" value="PEP_synth"/>
    <property type="match status" value="1"/>
</dbReference>
<evidence type="ECO:0000313" key="20">
    <source>
        <dbReference type="Proteomes" id="UP000034591"/>
    </source>
</evidence>
<evidence type="ECO:0000256" key="11">
    <source>
        <dbReference type="ARBA" id="ARBA00022840"/>
    </source>
</evidence>
<feature type="domain" description="PEP-utilising enzyme C-terminal" evidence="18">
    <location>
        <begin position="464"/>
        <end position="754"/>
    </location>
</feature>
<comment type="catalytic activity">
    <reaction evidence="14 15">
        <text>pyruvate + ATP + H2O = phosphoenolpyruvate + AMP + phosphate + 2 H(+)</text>
        <dbReference type="Rhea" id="RHEA:11364"/>
        <dbReference type="ChEBI" id="CHEBI:15361"/>
        <dbReference type="ChEBI" id="CHEBI:15377"/>
        <dbReference type="ChEBI" id="CHEBI:15378"/>
        <dbReference type="ChEBI" id="CHEBI:30616"/>
        <dbReference type="ChEBI" id="CHEBI:43474"/>
        <dbReference type="ChEBI" id="CHEBI:58702"/>
        <dbReference type="ChEBI" id="CHEBI:456215"/>
        <dbReference type="EC" id="2.7.9.2"/>
    </reaction>
</comment>
<dbReference type="InterPro" id="IPR008279">
    <property type="entry name" value="PEP-util_enz_mobile_dom"/>
</dbReference>
<dbReference type="Gene3D" id="3.30.1490.20">
    <property type="entry name" value="ATP-grasp fold, A domain"/>
    <property type="match status" value="1"/>
</dbReference>
<dbReference type="GO" id="GO:0008986">
    <property type="term" value="F:pyruvate, water dikinase activity"/>
    <property type="evidence" value="ECO:0007669"/>
    <property type="project" value="UniProtKB-EC"/>
</dbReference>
<gene>
    <name evidence="19" type="ORF">US53_C0013G0015</name>
</gene>
<dbReference type="InterPro" id="IPR013815">
    <property type="entry name" value="ATP_grasp_subdomain_1"/>
</dbReference>
<feature type="domain" description="PEP-utilising enzyme mobile" evidence="16">
    <location>
        <begin position="376"/>
        <end position="446"/>
    </location>
</feature>
<dbReference type="GO" id="GO:0005524">
    <property type="term" value="F:ATP binding"/>
    <property type="evidence" value="ECO:0007669"/>
    <property type="project" value="UniProtKB-KW"/>
</dbReference>
<evidence type="ECO:0000259" key="16">
    <source>
        <dbReference type="Pfam" id="PF00391"/>
    </source>
</evidence>
<dbReference type="PANTHER" id="PTHR43030">
    <property type="entry name" value="PHOSPHOENOLPYRUVATE SYNTHASE"/>
    <property type="match status" value="1"/>
</dbReference>
<dbReference type="PIRSF" id="PIRSF000854">
    <property type="entry name" value="PEP_synthase"/>
    <property type="match status" value="1"/>
</dbReference>
<dbReference type="UniPathway" id="UPA00138"/>
<protein>
    <recommendedName>
        <fullName evidence="6 15">Phosphoenolpyruvate synthase</fullName>
        <shortName evidence="15">PEP synthase</shortName>
        <ecNumber evidence="5 15">2.7.9.2</ecNumber>
    </recommendedName>
    <alternativeName>
        <fullName evidence="13 15">Pyruvate, water dikinase</fullName>
    </alternativeName>
</protein>
<dbReference type="InterPro" id="IPR018274">
    <property type="entry name" value="PEP_util_AS"/>
</dbReference>
<keyword evidence="19" id="KW-0670">Pyruvate</keyword>
<keyword evidence="8 15" id="KW-0479">Metal-binding</keyword>
<evidence type="ECO:0000256" key="1">
    <source>
        <dbReference type="ARBA" id="ARBA00001946"/>
    </source>
</evidence>
<evidence type="ECO:0000256" key="12">
    <source>
        <dbReference type="ARBA" id="ARBA00022842"/>
    </source>
</evidence>
<sequence>MAAQTKPLVVFFKDIDKNDIPIVGGKGANLGEMTKAGFPVPNGFAVTVGSYDIFLTESEISSKINSILKETDVNNSEELQNASIKIGKLITSSKIPNSVMLEISKAYRRLSGHFRKALVAVRSSATAEDLPGMSFAGQQATYLNIKGENNLLLAVRECWASLFTARAIFYRTQNKIDQEKVKISVIVQKMVQSDVSGVMFTIDPVTNDKDRIVIEAVWGLGEMIVQGSVVPDNYQVQKETFSVLSKEISDQSIQLIKRGLITKEVAVPAKIRAKQKLTDDEIVKLAKIADRLQKHYYFPQDIEWAKEGSNLFIVQTRPVTTISEKGESSLKAQMTKEGSADKTTEIPILSGAGASPGIGTGPVKVLASPKEISKVTSGDVLVAKMTSPDYVPAMKKAAAIVTDEGGHTSHAAIVSRELGIPCVVGTKAATKELKDGTVITVDGEKGQVYLGGKIKSLKEELPKEEKIQSKTATRLYVNLAEKELAAKVAKENVEGVGLLRAEFMIANIGIHPKEAINNKKQKDFVAKLSHDLGTFCREFHPRPVVYRATDFKTNEYRSLPGGEKWEPVEANPMLGFRGAYRYIKHPDAFNLELQAIKKVREKYNNLWLMIPFVRSPEELIKVRKLVSAEGLIDSPTFKFWMMVEIPINVILIDKFIDVGIDGVSIGSNDLTMLVTGTDRDNAEVSEAFNERSPAVLWSLRRVIRKCAKRKVSTSICGQAPSEYPELVKKLVSYGITSISVNPDVINKTRKMIIEAEEEVAKGRD</sequence>
<dbReference type="InterPro" id="IPR000121">
    <property type="entry name" value="PEP_util_C"/>
</dbReference>
<dbReference type="SUPFAM" id="SSF52009">
    <property type="entry name" value="Phosphohistidine domain"/>
    <property type="match status" value="1"/>
</dbReference>
<evidence type="ECO:0000256" key="6">
    <source>
        <dbReference type="ARBA" id="ARBA00021623"/>
    </source>
</evidence>
<dbReference type="InterPro" id="IPR002192">
    <property type="entry name" value="PPDK_AMP/ATP-bd"/>
</dbReference>
<keyword evidence="11 15" id="KW-0067">ATP-binding</keyword>
<dbReference type="Gene3D" id="3.50.30.10">
    <property type="entry name" value="Phosphohistidine domain"/>
    <property type="match status" value="1"/>
</dbReference>
<evidence type="ECO:0000256" key="7">
    <source>
        <dbReference type="ARBA" id="ARBA00022679"/>
    </source>
</evidence>
<dbReference type="GO" id="GO:0006094">
    <property type="term" value="P:gluconeogenesis"/>
    <property type="evidence" value="ECO:0007669"/>
    <property type="project" value="UniProtKB-UniPathway"/>
</dbReference>
<dbReference type="InterPro" id="IPR040442">
    <property type="entry name" value="Pyrv_kinase-like_dom_sf"/>
</dbReference>
<keyword evidence="12 15" id="KW-0460">Magnesium</keyword>
<dbReference type="PROSITE" id="PS00370">
    <property type="entry name" value="PEP_ENZYMES_PHOS_SITE"/>
    <property type="match status" value="1"/>
</dbReference>
<feature type="domain" description="Pyruvate phosphate dikinase AMP/ATP-binding" evidence="17">
    <location>
        <begin position="21"/>
        <end position="333"/>
    </location>
</feature>
<dbReference type="PANTHER" id="PTHR43030:SF1">
    <property type="entry name" value="PHOSPHOENOLPYRUVATE SYNTHASE"/>
    <property type="match status" value="1"/>
</dbReference>
<evidence type="ECO:0000256" key="2">
    <source>
        <dbReference type="ARBA" id="ARBA00002988"/>
    </source>
</evidence>
<dbReference type="AlphaFoldDB" id="A0A0G0KAR2"/>
<dbReference type="Gene3D" id="3.20.20.60">
    <property type="entry name" value="Phosphoenolpyruvate-binding domains"/>
    <property type="match status" value="1"/>
</dbReference>
<dbReference type="EMBL" id="LBTI01000013">
    <property type="protein sequence ID" value="KKQ37656.1"/>
    <property type="molecule type" value="Genomic_DNA"/>
</dbReference>
<evidence type="ECO:0000256" key="14">
    <source>
        <dbReference type="ARBA" id="ARBA00047700"/>
    </source>
</evidence>
<comment type="cofactor">
    <cofactor evidence="1 15">
        <name>Mg(2+)</name>
        <dbReference type="ChEBI" id="CHEBI:18420"/>
    </cofactor>
</comment>
<evidence type="ECO:0000256" key="3">
    <source>
        <dbReference type="ARBA" id="ARBA00004742"/>
    </source>
</evidence>
<dbReference type="InterPro" id="IPR036637">
    <property type="entry name" value="Phosphohistidine_dom_sf"/>
</dbReference>
<keyword evidence="7 15" id="KW-0808">Transferase</keyword>
<evidence type="ECO:0000259" key="18">
    <source>
        <dbReference type="Pfam" id="PF02896"/>
    </source>
</evidence>
<dbReference type="GO" id="GO:0046872">
    <property type="term" value="F:metal ion binding"/>
    <property type="evidence" value="ECO:0007669"/>
    <property type="project" value="UniProtKB-KW"/>
</dbReference>
<comment type="function">
    <text evidence="2 15">Catalyzes the phosphorylation of pyruvate to phosphoenolpyruvate.</text>
</comment>
<accession>A0A0G0KAR2</accession>
<dbReference type="SUPFAM" id="SSF51621">
    <property type="entry name" value="Phosphoenolpyruvate/pyruvate domain"/>
    <property type="match status" value="1"/>
</dbReference>
<evidence type="ECO:0000259" key="17">
    <source>
        <dbReference type="Pfam" id="PF01326"/>
    </source>
</evidence>
<evidence type="ECO:0000256" key="9">
    <source>
        <dbReference type="ARBA" id="ARBA00022741"/>
    </source>
</evidence>
<dbReference type="STRING" id="1618545.US53_C0013G0015"/>
<dbReference type="Gene3D" id="3.30.470.20">
    <property type="entry name" value="ATP-grasp fold, B domain"/>
    <property type="match status" value="1"/>
</dbReference>
<name>A0A0G0KAR2_9BACT</name>
<evidence type="ECO:0000256" key="8">
    <source>
        <dbReference type="ARBA" id="ARBA00022723"/>
    </source>
</evidence>
<dbReference type="InterPro" id="IPR015813">
    <property type="entry name" value="Pyrv/PenolPyrv_kinase-like_dom"/>
</dbReference>
<dbReference type="FunFam" id="3.30.1490.20:FF:000010">
    <property type="entry name" value="Phosphoenolpyruvate synthase"/>
    <property type="match status" value="1"/>
</dbReference>
<keyword evidence="10 15" id="KW-0418">Kinase</keyword>
<evidence type="ECO:0000256" key="5">
    <source>
        <dbReference type="ARBA" id="ARBA00011996"/>
    </source>
</evidence>
<evidence type="ECO:0000256" key="10">
    <source>
        <dbReference type="ARBA" id="ARBA00022777"/>
    </source>
</evidence>
<evidence type="ECO:0000256" key="13">
    <source>
        <dbReference type="ARBA" id="ARBA00033470"/>
    </source>
</evidence>
<dbReference type="Proteomes" id="UP000034591">
    <property type="component" value="Unassembled WGS sequence"/>
</dbReference>